<dbReference type="Pfam" id="PF03869">
    <property type="entry name" value="Arc"/>
    <property type="match status" value="1"/>
</dbReference>
<proteinExistence type="predicted"/>
<evidence type="ECO:0000259" key="1">
    <source>
        <dbReference type="Pfam" id="PF03869"/>
    </source>
</evidence>
<accession>A0ABV7AXJ6</accession>
<dbReference type="RefSeq" id="WP_377815813.1">
    <property type="nucleotide sequence ID" value="NZ_JBHRSJ010000034.1"/>
</dbReference>
<comment type="caution">
    <text evidence="2">The sequence shown here is derived from an EMBL/GenBank/DDBJ whole genome shotgun (WGS) entry which is preliminary data.</text>
</comment>
<evidence type="ECO:0000313" key="2">
    <source>
        <dbReference type="EMBL" id="MFC2973888.1"/>
    </source>
</evidence>
<dbReference type="InterPro" id="IPR010985">
    <property type="entry name" value="Ribbon_hlx_hlx"/>
</dbReference>
<sequence length="78" mass="8741">MTLTNHVSSAHDEKFVVRFPHGMRERLSASARDNQRSMNAEVVFRMDHSLALEAEITRLKAVIDRLLTAPSPARPEGA</sequence>
<dbReference type="EMBL" id="JBHRSJ010000034">
    <property type="protein sequence ID" value="MFC2973888.1"/>
    <property type="molecule type" value="Genomic_DNA"/>
</dbReference>
<dbReference type="InterPro" id="IPR005569">
    <property type="entry name" value="Arc_DNA-bd_dom"/>
</dbReference>
<keyword evidence="3" id="KW-1185">Reference proteome</keyword>
<reference evidence="3" key="1">
    <citation type="journal article" date="2019" name="Int. J. Syst. Evol. Microbiol.">
        <title>The Global Catalogue of Microorganisms (GCM) 10K type strain sequencing project: providing services to taxonomists for standard genome sequencing and annotation.</title>
        <authorList>
            <consortium name="The Broad Institute Genomics Platform"/>
            <consortium name="The Broad Institute Genome Sequencing Center for Infectious Disease"/>
            <person name="Wu L."/>
            <person name="Ma J."/>
        </authorList>
    </citation>
    <scope>NUCLEOTIDE SEQUENCE [LARGE SCALE GENOMIC DNA]</scope>
    <source>
        <strain evidence="3">KCTC 62195</strain>
    </source>
</reference>
<evidence type="ECO:0000313" key="3">
    <source>
        <dbReference type="Proteomes" id="UP001595457"/>
    </source>
</evidence>
<dbReference type="InterPro" id="IPR013321">
    <property type="entry name" value="Arc_rbn_hlx_hlx"/>
</dbReference>
<feature type="domain" description="Arc-like DNA binding" evidence="1">
    <location>
        <begin position="11"/>
        <end position="57"/>
    </location>
</feature>
<name>A0ABV7AXJ6_9GAMM</name>
<keyword evidence="2" id="KW-0238">DNA-binding</keyword>
<dbReference type="Gene3D" id="1.10.1220.10">
    <property type="entry name" value="Met repressor-like"/>
    <property type="match status" value="1"/>
</dbReference>
<protein>
    <submittedName>
        <fullName evidence="2">Arc family DNA-binding protein</fullName>
    </submittedName>
</protein>
<dbReference type="GO" id="GO:0003677">
    <property type="term" value="F:DNA binding"/>
    <property type="evidence" value="ECO:0007669"/>
    <property type="project" value="UniProtKB-KW"/>
</dbReference>
<dbReference type="Proteomes" id="UP001595457">
    <property type="component" value="Unassembled WGS sequence"/>
</dbReference>
<gene>
    <name evidence="2" type="ORF">ACFOJE_16935</name>
</gene>
<dbReference type="SUPFAM" id="SSF47598">
    <property type="entry name" value="Ribbon-helix-helix"/>
    <property type="match status" value="1"/>
</dbReference>
<organism evidence="2 3">
    <name type="scientific">Azotobacter bryophylli</name>
    <dbReference type="NCBI Taxonomy" id="1986537"/>
    <lineage>
        <taxon>Bacteria</taxon>
        <taxon>Pseudomonadati</taxon>
        <taxon>Pseudomonadota</taxon>
        <taxon>Gammaproteobacteria</taxon>
        <taxon>Pseudomonadales</taxon>
        <taxon>Pseudomonadaceae</taxon>
        <taxon>Azotobacter</taxon>
    </lineage>
</organism>